<evidence type="ECO:0000313" key="4">
    <source>
        <dbReference type="EMBL" id="SMB96398.1"/>
    </source>
</evidence>
<dbReference type="InterPro" id="IPR023346">
    <property type="entry name" value="Lysozyme-like_dom_sf"/>
</dbReference>
<dbReference type="InterPro" id="IPR011055">
    <property type="entry name" value="Dup_hybrid_motif"/>
</dbReference>
<dbReference type="GO" id="GO:0004222">
    <property type="term" value="F:metalloendopeptidase activity"/>
    <property type="evidence" value="ECO:0007669"/>
    <property type="project" value="TreeGrafter"/>
</dbReference>
<accession>A0A1W1VSR8</accession>
<dbReference type="InterPro" id="IPR008258">
    <property type="entry name" value="Transglycosylase_SLT_dom_1"/>
</dbReference>
<evidence type="ECO:0000256" key="1">
    <source>
        <dbReference type="SAM" id="Phobius"/>
    </source>
</evidence>
<dbReference type="EMBL" id="LT838272">
    <property type="protein sequence ID" value="SMB96398.1"/>
    <property type="molecule type" value="Genomic_DNA"/>
</dbReference>
<feature type="domain" description="M23ase beta-sheet core" evidence="3">
    <location>
        <begin position="461"/>
        <end position="555"/>
    </location>
</feature>
<dbReference type="RefSeq" id="WP_084665093.1">
    <property type="nucleotide sequence ID" value="NZ_LT838272.1"/>
</dbReference>
<feature type="domain" description="Transglycosylase SLT" evidence="2">
    <location>
        <begin position="302"/>
        <end position="416"/>
    </location>
</feature>
<dbReference type="InterPro" id="IPR050570">
    <property type="entry name" value="Cell_wall_metabolism_enzyme"/>
</dbReference>
<protein>
    <submittedName>
        <fullName evidence="4">Transglycosylase SLT domain-containing protein</fullName>
    </submittedName>
</protein>
<name>A0A1W1VSR8_9FIRM</name>
<dbReference type="SUPFAM" id="SSF53955">
    <property type="entry name" value="Lysozyme-like"/>
    <property type="match status" value="1"/>
</dbReference>
<dbReference type="Gene3D" id="2.70.70.10">
    <property type="entry name" value="Glucose Permease (Domain IIA)"/>
    <property type="match status" value="1"/>
</dbReference>
<dbReference type="Gene3D" id="1.10.530.10">
    <property type="match status" value="1"/>
</dbReference>
<evidence type="ECO:0000259" key="3">
    <source>
        <dbReference type="Pfam" id="PF01551"/>
    </source>
</evidence>
<dbReference type="PANTHER" id="PTHR21666">
    <property type="entry name" value="PEPTIDASE-RELATED"/>
    <property type="match status" value="1"/>
</dbReference>
<dbReference type="Pfam" id="PF01551">
    <property type="entry name" value="Peptidase_M23"/>
    <property type="match status" value="1"/>
</dbReference>
<dbReference type="AlphaFoldDB" id="A0A1W1VSR8"/>
<evidence type="ECO:0000259" key="2">
    <source>
        <dbReference type="Pfam" id="PF01464"/>
    </source>
</evidence>
<dbReference type="Proteomes" id="UP000192569">
    <property type="component" value="Chromosome I"/>
</dbReference>
<proteinExistence type="predicted"/>
<keyword evidence="1" id="KW-1133">Transmembrane helix</keyword>
<dbReference type="Pfam" id="PF01464">
    <property type="entry name" value="SLT"/>
    <property type="match status" value="1"/>
</dbReference>
<reference evidence="4 5" key="1">
    <citation type="submission" date="2017-04" db="EMBL/GenBank/DDBJ databases">
        <authorList>
            <person name="Afonso C.L."/>
            <person name="Miller P.J."/>
            <person name="Scott M.A."/>
            <person name="Spackman E."/>
            <person name="Goraichik I."/>
            <person name="Dimitrov K.M."/>
            <person name="Suarez D.L."/>
            <person name="Swayne D.E."/>
        </authorList>
    </citation>
    <scope>NUCLEOTIDE SEQUENCE [LARGE SCALE GENOMIC DNA]</scope>
    <source>
        <strain evidence="4 5">ToBE</strain>
    </source>
</reference>
<dbReference type="CDD" id="cd12797">
    <property type="entry name" value="M23_peptidase"/>
    <property type="match status" value="1"/>
</dbReference>
<dbReference type="SUPFAM" id="SSF51261">
    <property type="entry name" value="Duplicated hybrid motif"/>
    <property type="match status" value="1"/>
</dbReference>
<dbReference type="OrthoDB" id="9809488at2"/>
<gene>
    <name evidence="4" type="ORF">SAMN00808754_1477</name>
</gene>
<evidence type="ECO:0000313" key="5">
    <source>
        <dbReference type="Proteomes" id="UP000192569"/>
    </source>
</evidence>
<organism evidence="4 5">
    <name type="scientific">Thermanaeromonas toyohensis ToBE</name>
    <dbReference type="NCBI Taxonomy" id="698762"/>
    <lineage>
        <taxon>Bacteria</taxon>
        <taxon>Bacillati</taxon>
        <taxon>Bacillota</taxon>
        <taxon>Clostridia</taxon>
        <taxon>Neomoorellales</taxon>
        <taxon>Neomoorellaceae</taxon>
        <taxon>Thermanaeromonas</taxon>
    </lineage>
</organism>
<feature type="transmembrane region" description="Helical" evidence="1">
    <location>
        <begin position="39"/>
        <end position="57"/>
    </location>
</feature>
<keyword evidence="5" id="KW-1185">Reference proteome</keyword>
<dbReference type="InterPro" id="IPR016047">
    <property type="entry name" value="M23ase_b-sheet_dom"/>
</dbReference>
<sequence length="562" mass="63246">MDDIFERARRQAVSAVRSFLLRRLLASLLSYLAPYLLPIAAAVFMVFTLLLLVAAVYEVMAPMRLLSGVVPAATDEKLVEQYQKLCDEYNVKETWLVPGEAQEGKTYYPGKGISHIGRLADRYHNDRKLALTWGAIHAPSLYWTFANGAEEIPDRIKKVVAEELRPYFYYKTSEVIVISKKTGDVVSRQTVHLLVEACTYTGLYQYYYEPAEEETDEFIIKYERLLDVKQVWENPFQRLDEFLKEHFGEGDRSIELARTAILEAGQAFSRKEKRLAWLISTGANSILAVSAAMVPPELMPFFKEAEKKYGIPWWFLAAVALRESSFDPNAVNKDTKCFGVMQVSPDNWAHYAPLLGFDPEKDKFNPRAQIMVGAYLLYEQGLKDVDWNGNWQERAAPVLAFYVGAGTGEEAVQKAYAMGYIPDIYAYAERFRVFSTAVWPVPSSREITDTYHPEATLLRRAHHGIDIAASLGADVVSVSAGKVETTAWDDTYGYYIDISDGIYRYRYAHLSSILVNPGQDVSPGDVIGLVGSTGKSTGPHLHFEVHDLAVGHTIDPLLVLVK</sequence>
<dbReference type="STRING" id="698762.SAMN00808754_1477"/>
<keyword evidence="1" id="KW-0472">Membrane</keyword>
<dbReference type="PANTHER" id="PTHR21666:SF270">
    <property type="entry name" value="MUREIN HYDROLASE ACTIVATOR ENVC"/>
    <property type="match status" value="1"/>
</dbReference>
<keyword evidence="1" id="KW-0812">Transmembrane</keyword>